<dbReference type="STRING" id="1229662.W3XED0"/>
<dbReference type="AlphaFoldDB" id="W3XED0"/>
<evidence type="ECO:0000313" key="3">
    <source>
        <dbReference type="EMBL" id="ETS84458.1"/>
    </source>
</evidence>
<dbReference type="NCBIfam" id="NF040586">
    <property type="entry name" value="FxSxx_TPR"/>
    <property type="match status" value="1"/>
</dbReference>
<proteinExistence type="predicted"/>
<dbReference type="Pfam" id="PF06985">
    <property type="entry name" value="HET"/>
    <property type="match status" value="1"/>
</dbReference>
<dbReference type="InterPro" id="IPR011990">
    <property type="entry name" value="TPR-like_helical_dom_sf"/>
</dbReference>
<dbReference type="SUPFAM" id="SSF48452">
    <property type="entry name" value="TPR-like"/>
    <property type="match status" value="2"/>
</dbReference>
<reference evidence="4" key="1">
    <citation type="journal article" date="2015" name="BMC Genomics">
        <title>Genomic and transcriptomic analysis of the endophytic fungus Pestalotiopsis fici reveals its lifestyle and high potential for synthesis of natural products.</title>
        <authorList>
            <person name="Wang X."/>
            <person name="Zhang X."/>
            <person name="Liu L."/>
            <person name="Xiang M."/>
            <person name="Wang W."/>
            <person name="Sun X."/>
            <person name="Che Y."/>
            <person name="Guo L."/>
            <person name="Liu G."/>
            <person name="Guo L."/>
            <person name="Wang C."/>
            <person name="Yin W.B."/>
            <person name="Stadler M."/>
            <person name="Zhang X."/>
            <person name="Liu X."/>
        </authorList>
    </citation>
    <scope>NUCLEOTIDE SEQUENCE [LARGE SCALE GENOMIC DNA]</scope>
    <source>
        <strain evidence="4">W106-1 / CGMCC3.15140</strain>
    </source>
</reference>
<protein>
    <recommendedName>
        <fullName evidence="5">Heterokaryon incompatibility domain-containing protein</fullName>
    </recommendedName>
</protein>
<dbReference type="OMA" id="LRANIMH"/>
<dbReference type="RefSeq" id="XP_007829255.1">
    <property type="nucleotide sequence ID" value="XM_007831064.1"/>
</dbReference>
<dbReference type="InParanoid" id="W3XED0"/>
<dbReference type="GO" id="GO:0043531">
    <property type="term" value="F:ADP binding"/>
    <property type="evidence" value="ECO:0007669"/>
    <property type="project" value="InterPro"/>
</dbReference>
<evidence type="ECO:0008006" key="5">
    <source>
        <dbReference type="Google" id="ProtNLM"/>
    </source>
</evidence>
<dbReference type="InterPro" id="IPR019734">
    <property type="entry name" value="TPR_rpt"/>
</dbReference>
<dbReference type="eggNOG" id="KOG1840">
    <property type="taxonomic scope" value="Eukaryota"/>
</dbReference>
<feature type="domain" description="Heterokaryon incompatibility" evidence="2">
    <location>
        <begin position="24"/>
        <end position="114"/>
    </location>
</feature>
<keyword evidence="4" id="KW-1185">Reference proteome</keyword>
<dbReference type="OrthoDB" id="626167at2759"/>
<dbReference type="KEGG" id="pfy:PFICI_02483"/>
<dbReference type="PANTHER" id="PTHR10622:SF13">
    <property type="entry name" value="NACHT DOMAIN-CONTAINING PROTEIN"/>
    <property type="match status" value="1"/>
</dbReference>
<feature type="domain" description="NB-ARC" evidence="1">
    <location>
        <begin position="262"/>
        <end position="433"/>
    </location>
</feature>
<dbReference type="SUPFAM" id="SSF52540">
    <property type="entry name" value="P-loop containing nucleoside triphosphate hydrolases"/>
    <property type="match status" value="1"/>
</dbReference>
<dbReference type="InterPro" id="IPR010730">
    <property type="entry name" value="HET"/>
</dbReference>
<dbReference type="PANTHER" id="PTHR10622">
    <property type="entry name" value="HET DOMAIN-CONTAINING PROTEIN"/>
    <property type="match status" value="1"/>
</dbReference>
<dbReference type="EMBL" id="KI912110">
    <property type="protein sequence ID" value="ETS84458.1"/>
    <property type="molecule type" value="Genomic_DNA"/>
</dbReference>
<dbReference type="Pfam" id="PF13374">
    <property type="entry name" value="TPR_10"/>
    <property type="match status" value="1"/>
</dbReference>
<name>W3XED0_PESFW</name>
<evidence type="ECO:0000259" key="2">
    <source>
        <dbReference type="Pfam" id="PF06985"/>
    </source>
</evidence>
<evidence type="ECO:0000313" key="4">
    <source>
        <dbReference type="Proteomes" id="UP000030651"/>
    </source>
</evidence>
<organism evidence="3 4">
    <name type="scientific">Pestalotiopsis fici (strain W106-1 / CGMCC3.15140)</name>
    <dbReference type="NCBI Taxonomy" id="1229662"/>
    <lineage>
        <taxon>Eukaryota</taxon>
        <taxon>Fungi</taxon>
        <taxon>Dikarya</taxon>
        <taxon>Ascomycota</taxon>
        <taxon>Pezizomycotina</taxon>
        <taxon>Sordariomycetes</taxon>
        <taxon>Xylariomycetidae</taxon>
        <taxon>Amphisphaeriales</taxon>
        <taxon>Sporocadaceae</taxon>
        <taxon>Pestalotiopsis</taxon>
    </lineage>
</organism>
<dbReference type="SMART" id="SM00028">
    <property type="entry name" value="TPR"/>
    <property type="match status" value="5"/>
</dbReference>
<dbReference type="Pfam" id="PF13424">
    <property type="entry name" value="TPR_12"/>
    <property type="match status" value="3"/>
</dbReference>
<gene>
    <name evidence="3" type="ORF">PFICI_02483</name>
</gene>
<dbReference type="GeneID" id="19267496"/>
<evidence type="ECO:0000259" key="1">
    <source>
        <dbReference type="Pfam" id="PF00931"/>
    </source>
</evidence>
<dbReference type="Pfam" id="PF00931">
    <property type="entry name" value="NB-ARC"/>
    <property type="match status" value="1"/>
</dbReference>
<accession>W3XED0</accession>
<dbReference type="HOGENOM" id="CLU_000288_125_4_1"/>
<dbReference type="Gene3D" id="1.25.40.10">
    <property type="entry name" value="Tetratricopeptide repeat domain"/>
    <property type="match status" value="2"/>
</dbReference>
<dbReference type="Gene3D" id="3.40.50.300">
    <property type="entry name" value="P-loop containing nucleotide triphosphate hydrolases"/>
    <property type="match status" value="1"/>
</dbReference>
<dbReference type="Proteomes" id="UP000030651">
    <property type="component" value="Unassembled WGS sequence"/>
</dbReference>
<sequence length="962" mass="110373">MWLLSLLEDGQPLLTKFLDDIPPYAILSHTWGKNEEEVSFEDLRRKAPSTTKGYGHDKIQFCGKQAAADGLKYFWVDTCCIDKRSSAELQEAITSMYKWYQKAARCYVYLRDVKFDKHDPGAWKDSFRRSKWHTRGWTLQELLAPSSVEFFDVDCNRIGDKTSLIRLLHDITGIPMEALNGRPLSTFSIDERMLWTELRETTLKEDRAYCLLGIFGVSMSMRYGEGVEAMKRLRGKIQRPTFIGAPCKIPLGRNKAFVGRENLLRRLLQILPPSSEPQDCQRIAIEGLGGIGKTQIALEAAFQLHETYPDCAVFWVTAVTRATFENGYREIGRELDITDIDDDEADVNALVVSALNNRSSNWLLIIDNLDDMDMLAATDNNPALSNHLPFSTKGAILFTTRNHEVTVNLDVGLDQTITIEKMSESEAMKMLKEGLKARQTRDQYSTKVLLELLAHLPLAIKQAAAYMARTGMTTKQYLESYRRSDTSRITFLNRNFADRGRHQETANPISQTWLVSFDHIKKHHPLAARYLNLICFLAEEDIPLELFPEEDLETNQREEAIGVLLGYSFITERDDGDSFDIHRLVRLATRNSMEQTDADEYLTIIAEKLLQQYPYPERGNIYICMRYTPHVEAVLSSKGTNLDPECKEELLERLSNYTKLQKDDIALKMHQDELRLRQEELGPTHEDTLTSMHSLALLLAALGRHNQAQQILRHVTRLREEQIGPRHPDTLSSLDSLGNVLYDMRRYEEAEQIHRRSLYRRQLRFGIKHIETLYTMNNWALALGALGRHEEAEKVHRQEWHLCKELLGEGDPETLYSMNNLALMVMKLGQYETAEELLRDCLNLRRKELGPTHPDTLVTLNNLALVLGELEEFEEAESMHREELQLFRKIMGPKHPDILISMSNLAAVLERAGKDDEAEEIFQATERLRKEIESPTTPSNKSGTDMDVIISMYDDLEAEVKA</sequence>
<dbReference type="InterPro" id="IPR027417">
    <property type="entry name" value="P-loop_NTPase"/>
</dbReference>
<dbReference type="InterPro" id="IPR002182">
    <property type="entry name" value="NB-ARC"/>
</dbReference>